<keyword evidence="2" id="KW-1185">Reference proteome</keyword>
<dbReference type="SUPFAM" id="SSF69593">
    <property type="entry name" value="Glycerol-3-phosphate (1)-acyltransferase"/>
    <property type="match status" value="1"/>
</dbReference>
<dbReference type="AlphaFoldDB" id="A0A2G9TC35"/>
<feature type="non-terminal residue" evidence="1">
    <location>
        <position position="1"/>
    </location>
</feature>
<evidence type="ECO:0000313" key="1">
    <source>
        <dbReference type="EMBL" id="PIO55513.1"/>
    </source>
</evidence>
<dbReference type="Proteomes" id="UP000230423">
    <property type="component" value="Unassembled WGS sequence"/>
</dbReference>
<evidence type="ECO:0000313" key="2">
    <source>
        <dbReference type="Proteomes" id="UP000230423"/>
    </source>
</evidence>
<sequence length="61" mass="6982">ATKRFDSGECLVEFLPPVDPANFKSVDELSDHCRNLMMAKHEELNEEMRSRLSAKESAKDK</sequence>
<protein>
    <submittedName>
        <fullName evidence="1">Uncharacterized protein</fullName>
    </submittedName>
</protein>
<name>A0A2G9TC35_TELCI</name>
<accession>A0A2G9TC35</accession>
<reference evidence="1 2" key="1">
    <citation type="submission" date="2015-09" db="EMBL/GenBank/DDBJ databases">
        <title>Draft genome of the parasitic nematode Teladorsagia circumcincta isolate WARC Sus (inbred).</title>
        <authorList>
            <person name="Mitreva M."/>
        </authorList>
    </citation>
    <scope>NUCLEOTIDE SEQUENCE [LARGE SCALE GENOMIC DNA]</scope>
    <source>
        <strain evidence="1 2">S</strain>
    </source>
</reference>
<proteinExistence type="predicted"/>
<dbReference type="EMBL" id="KZ385677">
    <property type="protein sequence ID" value="PIO55513.1"/>
    <property type="molecule type" value="Genomic_DNA"/>
</dbReference>
<organism evidence="1 2">
    <name type="scientific">Teladorsagia circumcincta</name>
    <name type="common">Brown stomach worm</name>
    <name type="synonym">Ostertagia circumcincta</name>
    <dbReference type="NCBI Taxonomy" id="45464"/>
    <lineage>
        <taxon>Eukaryota</taxon>
        <taxon>Metazoa</taxon>
        <taxon>Ecdysozoa</taxon>
        <taxon>Nematoda</taxon>
        <taxon>Chromadorea</taxon>
        <taxon>Rhabditida</taxon>
        <taxon>Rhabditina</taxon>
        <taxon>Rhabditomorpha</taxon>
        <taxon>Strongyloidea</taxon>
        <taxon>Trichostrongylidae</taxon>
        <taxon>Teladorsagia</taxon>
    </lineage>
</organism>
<gene>
    <name evidence="1" type="ORF">TELCIR_23099</name>
</gene>